<evidence type="ECO:0000256" key="2">
    <source>
        <dbReference type="ARBA" id="ARBA00022475"/>
    </source>
</evidence>
<proteinExistence type="predicted"/>
<keyword evidence="5 6" id="KW-0472">Membrane</keyword>
<dbReference type="GO" id="GO:0009055">
    <property type="term" value="F:electron transfer activity"/>
    <property type="evidence" value="ECO:0007669"/>
    <property type="project" value="InterPro"/>
</dbReference>
<keyword evidence="4 6" id="KW-1133">Transmembrane helix</keyword>
<dbReference type="SUPFAM" id="SSF81342">
    <property type="entry name" value="Transmembrane di-heme cytochromes"/>
    <property type="match status" value="1"/>
</dbReference>
<comment type="caution">
    <text evidence="8">The sequence shown here is derived from an EMBL/GenBank/DDBJ whole genome shotgun (WGS) entry which is preliminary data.</text>
</comment>
<organism evidence="8 9">
    <name type="scientific">Desmonostoc muscorum LEGE 12446</name>
    <dbReference type="NCBI Taxonomy" id="1828758"/>
    <lineage>
        <taxon>Bacteria</taxon>
        <taxon>Bacillati</taxon>
        <taxon>Cyanobacteriota</taxon>
        <taxon>Cyanophyceae</taxon>
        <taxon>Nostocales</taxon>
        <taxon>Nostocaceae</taxon>
        <taxon>Desmonostoc</taxon>
    </lineage>
</organism>
<keyword evidence="9" id="KW-1185">Reference proteome</keyword>
<evidence type="ECO:0000259" key="7">
    <source>
        <dbReference type="Pfam" id="PF01292"/>
    </source>
</evidence>
<reference evidence="8" key="1">
    <citation type="submission" date="2020-10" db="EMBL/GenBank/DDBJ databases">
        <authorList>
            <person name="Castelo-Branco R."/>
            <person name="Eusebio N."/>
            <person name="Adriana R."/>
            <person name="Vieira A."/>
            <person name="Brugerolle De Fraissinette N."/>
            <person name="Rezende De Castro R."/>
            <person name="Schneider M.P."/>
            <person name="Vasconcelos V."/>
            <person name="Leao P.N."/>
        </authorList>
    </citation>
    <scope>NUCLEOTIDE SEQUENCE</scope>
    <source>
        <strain evidence="8">LEGE 12446</strain>
    </source>
</reference>
<evidence type="ECO:0000256" key="6">
    <source>
        <dbReference type="SAM" id="Phobius"/>
    </source>
</evidence>
<feature type="transmembrane region" description="Helical" evidence="6">
    <location>
        <begin position="97"/>
        <end position="118"/>
    </location>
</feature>
<dbReference type="GO" id="GO:0022904">
    <property type="term" value="P:respiratory electron transport chain"/>
    <property type="evidence" value="ECO:0007669"/>
    <property type="project" value="InterPro"/>
</dbReference>
<dbReference type="InterPro" id="IPR016174">
    <property type="entry name" value="Di-haem_cyt_TM"/>
</dbReference>
<keyword evidence="2" id="KW-1003">Cell membrane</keyword>
<dbReference type="InterPro" id="IPR011577">
    <property type="entry name" value="Cyt_b561_bac/Ni-Hgenase"/>
</dbReference>
<evidence type="ECO:0000256" key="5">
    <source>
        <dbReference type="ARBA" id="ARBA00023136"/>
    </source>
</evidence>
<feature type="transmembrane region" description="Helical" evidence="6">
    <location>
        <begin position="213"/>
        <end position="236"/>
    </location>
</feature>
<evidence type="ECO:0000256" key="3">
    <source>
        <dbReference type="ARBA" id="ARBA00022692"/>
    </source>
</evidence>
<evidence type="ECO:0000313" key="8">
    <source>
        <dbReference type="EMBL" id="MBE9022879.1"/>
    </source>
</evidence>
<dbReference type="EMBL" id="JADEXS010000112">
    <property type="protein sequence ID" value="MBE9022879.1"/>
    <property type="molecule type" value="Genomic_DNA"/>
</dbReference>
<accession>A0A8J6ZWD3</accession>
<dbReference type="GO" id="GO:0005886">
    <property type="term" value="C:plasma membrane"/>
    <property type="evidence" value="ECO:0007669"/>
    <property type="project" value="UniProtKB-SubCell"/>
</dbReference>
<feature type="transmembrane region" description="Helical" evidence="6">
    <location>
        <begin position="138"/>
        <end position="160"/>
    </location>
</feature>
<name>A0A8J6ZWD3_DESMC</name>
<comment type="subcellular location">
    <subcellularLocation>
        <location evidence="1">Cell membrane</location>
        <topology evidence="1">Multi-pass membrane protein</topology>
    </subcellularLocation>
</comment>
<keyword evidence="3 6" id="KW-0812">Transmembrane</keyword>
<dbReference type="Gene3D" id="1.20.950.20">
    <property type="entry name" value="Transmembrane di-heme cytochromes, Chain C"/>
    <property type="match status" value="1"/>
</dbReference>
<evidence type="ECO:0000256" key="1">
    <source>
        <dbReference type="ARBA" id="ARBA00004651"/>
    </source>
</evidence>
<evidence type="ECO:0000256" key="4">
    <source>
        <dbReference type="ARBA" id="ARBA00022989"/>
    </source>
</evidence>
<protein>
    <submittedName>
        <fullName evidence="8">Cytochrome b/b6 domain-containing protein</fullName>
    </submittedName>
</protein>
<dbReference type="Pfam" id="PF01292">
    <property type="entry name" value="Ni_hydr_CYTB"/>
    <property type="match status" value="1"/>
</dbReference>
<evidence type="ECO:0000313" key="9">
    <source>
        <dbReference type="Proteomes" id="UP000622533"/>
    </source>
</evidence>
<dbReference type="RefSeq" id="WP_193916023.1">
    <property type="nucleotide sequence ID" value="NZ_JADEXS020000001.1"/>
</dbReference>
<dbReference type="Proteomes" id="UP000622533">
    <property type="component" value="Unassembled WGS sequence"/>
</dbReference>
<sequence>MTRSAPYQPLLLRILHGTSGILVIAAIITGFLVYNTYDRRFGSIPFPQIADIQGIHGTFALFFLLVLPAFALYSFHAGQRRLLQSDSLQQLSQVGKPIWWVSLQRLANTLMLIAAVLAVNSGRMMKEEWLPAGQLYHIWYSLHLSAWVVMVCCVAIHVLMSTKVGGTPLLLSMFSWKFRPEDSPTQWSSRFRSWLSSSANFGALMNNFMQNNFYLRIIEVIVLGGILTAFVLPLFFSGGES</sequence>
<feature type="transmembrane region" description="Helical" evidence="6">
    <location>
        <begin position="54"/>
        <end position="76"/>
    </location>
</feature>
<feature type="domain" description="Cytochrome b561 bacterial/Ni-hydrogenase" evidence="7">
    <location>
        <begin position="8"/>
        <end position="175"/>
    </location>
</feature>
<gene>
    <name evidence="8" type="ORF">IQ276_10670</name>
</gene>
<dbReference type="AlphaFoldDB" id="A0A8J6ZWD3"/>
<feature type="transmembrane region" description="Helical" evidence="6">
    <location>
        <begin position="12"/>
        <end position="34"/>
    </location>
</feature>